<gene>
    <name evidence="2" type="ORF">JW984_03410</name>
</gene>
<dbReference type="AlphaFoldDB" id="A0A9D8KCW2"/>
<protein>
    <submittedName>
        <fullName evidence="2">Cupin domain-containing protein</fullName>
    </submittedName>
</protein>
<reference evidence="2" key="1">
    <citation type="journal article" date="2021" name="Environ. Microbiol.">
        <title>Genomic characterization of three novel Desulfobacterota classes expand the metabolic and phylogenetic diversity of the phylum.</title>
        <authorList>
            <person name="Murphy C.L."/>
            <person name="Biggerstaff J."/>
            <person name="Eichhorn A."/>
            <person name="Ewing E."/>
            <person name="Shahan R."/>
            <person name="Soriano D."/>
            <person name="Stewart S."/>
            <person name="VanMol K."/>
            <person name="Walker R."/>
            <person name="Walters P."/>
            <person name="Elshahed M.S."/>
            <person name="Youssef N.H."/>
        </authorList>
    </citation>
    <scope>NUCLEOTIDE SEQUENCE</scope>
    <source>
        <strain evidence="2">Zod_Metabat.24</strain>
    </source>
</reference>
<sequence>MRRGGKVQTGMRMRRFAMFYNGKDMIIKHEAIKPIEFDKLKIIDYTAGQENSSSFAEITVPTGVSHKLSWSNRSDKYYYVVKGKVNFTVNEESNNLSSGDVCIIPKGKRFSYMNTNSSEAILILVHTPSFKLECEEFEE</sequence>
<dbReference type="InterPro" id="IPR014710">
    <property type="entry name" value="RmlC-like_jellyroll"/>
</dbReference>
<feature type="domain" description="Cupin type-2" evidence="1">
    <location>
        <begin position="58"/>
        <end position="125"/>
    </location>
</feature>
<name>A0A9D8KCW2_9DELT</name>
<dbReference type="Proteomes" id="UP000809273">
    <property type="component" value="Unassembled WGS sequence"/>
</dbReference>
<reference evidence="2" key="2">
    <citation type="submission" date="2021-01" db="EMBL/GenBank/DDBJ databases">
        <authorList>
            <person name="Hahn C.R."/>
            <person name="Youssef N.H."/>
            <person name="Elshahed M."/>
        </authorList>
    </citation>
    <scope>NUCLEOTIDE SEQUENCE</scope>
    <source>
        <strain evidence="2">Zod_Metabat.24</strain>
    </source>
</reference>
<evidence type="ECO:0000313" key="3">
    <source>
        <dbReference type="Proteomes" id="UP000809273"/>
    </source>
</evidence>
<comment type="caution">
    <text evidence="2">The sequence shown here is derived from an EMBL/GenBank/DDBJ whole genome shotgun (WGS) entry which is preliminary data.</text>
</comment>
<dbReference type="Pfam" id="PF07883">
    <property type="entry name" value="Cupin_2"/>
    <property type="match status" value="1"/>
</dbReference>
<dbReference type="InterPro" id="IPR013096">
    <property type="entry name" value="Cupin_2"/>
</dbReference>
<dbReference type="Gene3D" id="2.60.120.10">
    <property type="entry name" value="Jelly Rolls"/>
    <property type="match status" value="1"/>
</dbReference>
<dbReference type="InterPro" id="IPR011051">
    <property type="entry name" value="RmlC_Cupin_sf"/>
</dbReference>
<dbReference type="EMBL" id="JAFGIX010000017">
    <property type="protein sequence ID" value="MBN1572228.1"/>
    <property type="molecule type" value="Genomic_DNA"/>
</dbReference>
<proteinExistence type="predicted"/>
<evidence type="ECO:0000313" key="2">
    <source>
        <dbReference type="EMBL" id="MBN1572228.1"/>
    </source>
</evidence>
<accession>A0A9D8KCW2</accession>
<evidence type="ECO:0000259" key="1">
    <source>
        <dbReference type="Pfam" id="PF07883"/>
    </source>
</evidence>
<organism evidence="2 3">
    <name type="scientific">Candidatus Zymogenus saltonus</name>
    <dbReference type="NCBI Taxonomy" id="2844893"/>
    <lineage>
        <taxon>Bacteria</taxon>
        <taxon>Deltaproteobacteria</taxon>
        <taxon>Candidatus Zymogenia</taxon>
        <taxon>Candidatus Zymogeniales</taxon>
        <taxon>Candidatus Zymogenaceae</taxon>
        <taxon>Candidatus Zymogenus</taxon>
    </lineage>
</organism>
<dbReference type="SUPFAM" id="SSF51182">
    <property type="entry name" value="RmlC-like cupins"/>
    <property type="match status" value="1"/>
</dbReference>